<keyword evidence="1" id="KW-0472">Membrane</keyword>
<feature type="transmembrane region" description="Helical" evidence="1">
    <location>
        <begin position="36"/>
        <end position="63"/>
    </location>
</feature>
<dbReference type="RefSeq" id="XP_007294432.1">
    <property type="nucleotide sequence ID" value="XM_007294370.1"/>
</dbReference>
<dbReference type="InterPro" id="IPR050309">
    <property type="entry name" value="Type-B_Carboxylest/Lipase"/>
</dbReference>
<keyword evidence="4" id="KW-1185">Reference proteome</keyword>
<evidence type="ECO:0000256" key="1">
    <source>
        <dbReference type="SAM" id="Phobius"/>
    </source>
</evidence>
<dbReference type="SUPFAM" id="SSF53474">
    <property type="entry name" value="alpha/beta-Hydrolases"/>
    <property type="match status" value="1"/>
</dbReference>
<evidence type="ECO:0000313" key="4">
    <source>
        <dbReference type="Proteomes" id="UP000006753"/>
    </source>
</evidence>
<dbReference type="PANTHER" id="PTHR11559">
    <property type="entry name" value="CARBOXYLESTERASE"/>
    <property type="match status" value="1"/>
</dbReference>
<evidence type="ECO:0000313" key="3">
    <source>
        <dbReference type="EMBL" id="EKD15327.1"/>
    </source>
</evidence>
<dbReference type="InterPro" id="IPR029058">
    <property type="entry name" value="AB_hydrolase_fold"/>
</dbReference>
<name>K1WSF4_MARBU</name>
<dbReference type="HOGENOM" id="CLU_006586_10_7_1"/>
<keyword evidence="1" id="KW-0812">Transmembrane</keyword>
<feature type="domain" description="Carboxylesterase type B" evidence="2">
    <location>
        <begin position="88"/>
        <end position="552"/>
    </location>
</feature>
<gene>
    <name evidence="3" type="ORF">MBM_06543</name>
</gene>
<dbReference type="InterPro" id="IPR002018">
    <property type="entry name" value="CarbesteraseB"/>
</dbReference>
<evidence type="ECO:0000259" key="2">
    <source>
        <dbReference type="Pfam" id="PF00135"/>
    </source>
</evidence>
<dbReference type="KEGG" id="mbe:MBM_06543"/>
<sequence>MADIIVPYPPSSCPWSPSSKQQDTVVNETKRIRPRFFWHCIGAAILVTMMLIVALVCGLYFGLGHSRSIPRQADSRLTVDLGYSRYVGVDAGSGVTQWLGIRYAQPPVGDLRFRAPQDPLPDDETHTANEHGAICHFSPSTSLDPNRSEDCLFLDVYAPSTGPTGKHPVLVFFQGGGFNGLSVPNLSGVSLINAGNHDMVIVTFNYRVGPWGFLASKEVKANGQLNNGLLDQRKVLEWIQKYIHLFGGDPGHVTMGGGSAGAAAVLMHMSAYGGRNDNLFHAVAASSQSFGAQLTVEESQYQYDALIKRVGCSTSADTLSCLRAVPVRTLASNNPNIPAPNGGGGNPAYMWNPCVDGDFMQGTMYSLFAQGKYVKVPSIFGDTTNEGTIFTPASTATAAARNTFLRNNFPKLTAAHLTQIDSLYPRAEQYPGKGEFWKSAANAYGEMRYSCPGIYLSRLIAAADTPSWNYRWDVLSPANARSGLGVTHSADGAATWGYASAPDNALTPVMQAYWTSFIRTYDPNTHKLSTAPVWAGAGAVYLQRLHIPNQPSAVGMTMPPEDLLARCKYLTSIGGSIGQ</sequence>
<organism evidence="3 4">
    <name type="scientific">Marssonina brunnea f. sp. multigermtubi (strain MB_m1)</name>
    <name type="common">Marssonina leaf spot fungus</name>
    <dbReference type="NCBI Taxonomy" id="1072389"/>
    <lineage>
        <taxon>Eukaryota</taxon>
        <taxon>Fungi</taxon>
        <taxon>Dikarya</taxon>
        <taxon>Ascomycota</taxon>
        <taxon>Pezizomycotina</taxon>
        <taxon>Leotiomycetes</taxon>
        <taxon>Helotiales</taxon>
        <taxon>Drepanopezizaceae</taxon>
        <taxon>Drepanopeziza</taxon>
    </lineage>
</organism>
<dbReference type="Pfam" id="PF00135">
    <property type="entry name" value="COesterase"/>
    <property type="match status" value="1"/>
</dbReference>
<dbReference type="AlphaFoldDB" id="K1WSF4"/>
<dbReference type="EMBL" id="JH921442">
    <property type="protein sequence ID" value="EKD15327.1"/>
    <property type="molecule type" value="Genomic_DNA"/>
</dbReference>
<keyword evidence="1" id="KW-1133">Transmembrane helix</keyword>
<proteinExistence type="predicted"/>
<dbReference type="InParanoid" id="K1WSF4"/>
<dbReference type="Proteomes" id="UP000006753">
    <property type="component" value="Unassembled WGS sequence"/>
</dbReference>
<reference evidence="3 4" key="1">
    <citation type="journal article" date="2012" name="BMC Genomics">
        <title>Sequencing the genome of Marssonina brunnea reveals fungus-poplar co-evolution.</title>
        <authorList>
            <person name="Zhu S."/>
            <person name="Cao Y.-Z."/>
            <person name="Jiang C."/>
            <person name="Tan B.-Y."/>
            <person name="Wang Z."/>
            <person name="Feng S."/>
            <person name="Zhang L."/>
            <person name="Su X.-H."/>
            <person name="Brejova B."/>
            <person name="Vinar T."/>
            <person name="Xu M."/>
            <person name="Wang M.-X."/>
            <person name="Zhang S.-G."/>
            <person name="Huang M.-R."/>
            <person name="Wu R."/>
            <person name="Zhou Y."/>
        </authorList>
    </citation>
    <scope>NUCLEOTIDE SEQUENCE [LARGE SCALE GENOMIC DNA]</scope>
    <source>
        <strain evidence="3 4">MB_m1</strain>
    </source>
</reference>
<dbReference type="OMA" id="GQINEMY"/>
<dbReference type="eggNOG" id="KOG4389">
    <property type="taxonomic scope" value="Eukaryota"/>
</dbReference>
<accession>K1WSF4</accession>
<protein>
    <recommendedName>
        <fullName evidence="2">Carboxylesterase type B domain-containing protein</fullName>
    </recommendedName>
</protein>
<dbReference type="Gene3D" id="3.40.50.1820">
    <property type="entry name" value="alpha/beta hydrolase"/>
    <property type="match status" value="1"/>
</dbReference>
<dbReference type="ESTHER" id="marbu-k1wsf4">
    <property type="family name" value="Fungal_carboxylesterase_lipase"/>
</dbReference>
<dbReference type="InterPro" id="IPR019819">
    <property type="entry name" value="Carboxylesterase_B_CS"/>
</dbReference>
<dbReference type="GeneID" id="18762478"/>
<dbReference type="OrthoDB" id="408631at2759"/>
<dbReference type="PROSITE" id="PS00941">
    <property type="entry name" value="CARBOXYLESTERASE_B_2"/>
    <property type="match status" value="1"/>
</dbReference>